<dbReference type="GO" id="GO:0046513">
    <property type="term" value="P:ceramide biosynthetic process"/>
    <property type="evidence" value="ECO:0007669"/>
    <property type="project" value="InterPro"/>
</dbReference>
<dbReference type="InterPro" id="IPR006634">
    <property type="entry name" value="TLC-dom"/>
</dbReference>
<dbReference type="GO" id="GO:0016020">
    <property type="term" value="C:membrane"/>
    <property type="evidence" value="ECO:0007669"/>
    <property type="project" value="UniProtKB-SubCell"/>
</dbReference>
<evidence type="ECO:0000313" key="11">
    <source>
        <dbReference type="Proteomes" id="UP000728032"/>
    </source>
</evidence>
<evidence type="ECO:0000256" key="8">
    <source>
        <dbReference type="SAM" id="Phobius"/>
    </source>
</evidence>
<keyword evidence="4 7" id="KW-0812">Transmembrane</keyword>
<evidence type="ECO:0000256" key="6">
    <source>
        <dbReference type="ARBA" id="ARBA00023136"/>
    </source>
</evidence>
<accession>A0A7R9QYW3</accession>
<evidence type="ECO:0000256" key="1">
    <source>
        <dbReference type="ARBA" id="ARBA00004141"/>
    </source>
</evidence>
<comment type="pathway">
    <text evidence="2">Lipid metabolism; sphingolipid metabolism.</text>
</comment>
<dbReference type="InterPro" id="IPR016439">
    <property type="entry name" value="Lag1/Lac1-like"/>
</dbReference>
<evidence type="ECO:0000256" key="7">
    <source>
        <dbReference type="PROSITE-ProRule" id="PRU00205"/>
    </source>
</evidence>
<keyword evidence="6 7" id="KW-0472">Membrane</keyword>
<evidence type="ECO:0000256" key="3">
    <source>
        <dbReference type="ARBA" id="ARBA00004991"/>
    </source>
</evidence>
<proteinExistence type="predicted"/>
<dbReference type="EMBL" id="CAJPVJ010026174">
    <property type="protein sequence ID" value="CAG2179201.1"/>
    <property type="molecule type" value="Genomic_DNA"/>
</dbReference>
<evidence type="ECO:0000256" key="2">
    <source>
        <dbReference type="ARBA" id="ARBA00004760"/>
    </source>
</evidence>
<dbReference type="GO" id="GO:0050291">
    <property type="term" value="F:sphingosine N-acyltransferase activity"/>
    <property type="evidence" value="ECO:0007669"/>
    <property type="project" value="InterPro"/>
</dbReference>
<dbReference type="Proteomes" id="UP000728032">
    <property type="component" value="Unassembled WGS sequence"/>
</dbReference>
<comment type="pathway">
    <text evidence="3">Sphingolipid metabolism.</text>
</comment>
<dbReference type="EMBL" id="OC940999">
    <property type="protein sequence ID" value="CAD7662065.1"/>
    <property type="molecule type" value="Genomic_DNA"/>
</dbReference>
<gene>
    <name evidence="10" type="ORF">ONB1V03_LOCUS18625</name>
</gene>
<organism evidence="10">
    <name type="scientific">Oppiella nova</name>
    <dbReference type="NCBI Taxonomy" id="334625"/>
    <lineage>
        <taxon>Eukaryota</taxon>
        <taxon>Metazoa</taxon>
        <taxon>Ecdysozoa</taxon>
        <taxon>Arthropoda</taxon>
        <taxon>Chelicerata</taxon>
        <taxon>Arachnida</taxon>
        <taxon>Acari</taxon>
        <taxon>Acariformes</taxon>
        <taxon>Sarcoptiformes</taxon>
        <taxon>Oribatida</taxon>
        <taxon>Brachypylina</taxon>
        <taxon>Oppioidea</taxon>
        <taxon>Oppiidae</taxon>
        <taxon>Oppiella</taxon>
    </lineage>
</organism>
<name>A0A7R9QYW3_9ACAR</name>
<reference evidence="10" key="1">
    <citation type="submission" date="2020-11" db="EMBL/GenBank/DDBJ databases">
        <authorList>
            <person name="Tran Van P."/>
        </authorList>
    </citation>
    <scope>NUCLEOTIDE SEQUENCE</scope>
</reference>
<sequence>MVLIIFHHIVSLVLFFGSYMSRAHDVGIVMAFLHDINDIFLDCPKLCHALLVLPITWIVSRLYYFPLNAIYRALLNIPCTYSLIAVLYISMQLIMVTNVIWTVTITGKEIEDPVTESVEKNE</sequence>
<keyword evidence="5 8" id="KW-1133">Transmembrane helix</keyword>
<dbReference type="PANTHER" id="PTHR12560:SF0">
    <property type="entry name" value="LD18904P"/>
    <property type="match status" value="1"/>
</dbReference>
<evidence type="ECO:0000313" key="10">
    <source>
        <dbReference type="EMBL" id="CAD7662065.1"/>
    </source>
</evidence>
<dbReference type="OrthoDB" id="537032at2759"/>
<feature type="transmembrane region" description="Helical" evidence="8">
    <location>
        <begin position="47"/>
        <end position="67"/>
    </location>
</feature>
<dbReference type="AlphaFoldDB" id="A0A7R9QYW3"/>
<evidence type="ECO:0000256" key="4">
    <source>
        <dbReference type="ARBA" id="ARBA00022692"/>
    </source>
</evidence>
<feature type="transmembrane region" description="Helical" evidence="8">
    <location>
        <begin position="79"/>
        <end position="101"/>
    </location>
</feature>
<feature type="domain" description="TLC" evidence="9">
    <location>
        <begin position="1"/>
        <end position="114"/>
    </location>
</feature>
<keyword evidence="11" id="KW-1185">Reference proteome</keyword>
<dbReference type="PANTHER" id="PTHR12560">
    <property type="entry name" value="LONGEVITY ASSURANCE FACTOR 1 LAG1"/>
    <property type="match status" value="1"/>
</dbReference>
<comment type="subcellular location">
    <subcellularLocation>
        <location evidence="1">Membrane</location>
        <topology evidence="1">Multi-pass membrane protein</topology>
    </subcellularLocation>
</comment>
<dbReference type="Pfam" id="PF03798">
    <property type="entry name" value="TRAM_LAG1_CLN8"/>
    <property type="match status" value="1"/>
</dbReference>
<evidence type="ECO:0000259" key="9">
    <source>
        <dbReference type="PROSITE" id="PS50922"/>
    </source>
</evidence>
<dbReference type="PROSITE" id="PS50922">
    <property type="entry name" value="TLC"/>
    <property type="match status" value="1"/>
</dbReference>
<evidence type="ECO:0000256" key="5">
    <source>
        <dbReference type="ARBA" id="ARBA00022989"/>
    </source>
</evidence>
<protein>
    <recommendedName>
        <fullName evidence="9">TLC domain-containing protein</fullName>
    </recommendedName>
</protein>